<sequence>MNPETLQSLEQQFNIANKNPDEIVSILEKALNDQQKETINQLVALDQEVDDIINQINKLDMKYVEFEGLIEAHTEHIKAISRGTQNMESYLKVLEIRIKNQEQLSEYIK</sequence>
<name>A0A8S1PHN1_9CILI</name>
<protein>
    <submittedName>
        <fullName evidence="1">Uncharacterized protein</fullName>
    </submittedName>
</protein>
<dbReference type="EMBL" id="CAJJDN010000078">
    <property type="protein sequence ID" value="CAD8102772.1"/>
    <property type="molecule type" value="Genomic_DNA"/>
</dbReference>
<dbReference type="Proteomes" id="UP000692954">
    <property type="component" value="Unassembled WGS sequence"/>
</dbReference>
<dbReference type="AlphaFoldDB" id="A0A8S1PHN1"/>
<comment type="caution">
    <text evidence="1">The sequence shown here is derived from an EMBL/GenBank/DDBJ whole genome shotgun (WGS) entry which is preliminary data.</text>
</comment>
<organism evidence="1 2">
    <name type="scientific">Paramecium sonneborni</name>
    <dbReference type="NCBI Taxonomy" id="65129"/>
    <lineage>
        <taxon>Eukaryota</taxon>
        <taxon>Sar</taxon>
        <taxon>Alveolata</taxon>
        <taxon>Ciliophora</taxon>
        <taxon>Intramacronucleata</taxon>
        <taxon>Oligohymenophorea</taxon>
        <taxon>Peniculida</taxon>
        <taxon>Parameciidae</taxon>
        <taxon>Paramecium</taxon>
    </lineage>
</organism>
<evidence type="ECO:0000313" key="2">
    <source>
        <dbReference type="Proteomes" id="UP000692954"/>
    </source>
</evidence>
<gene>
    <name evidence="1" type="ORF">PSON_ATCC_30995.1.T0780192</name>
</gene>
<reference evidence="1" key="1">
    <citation type="submission" date="2021-01" db="EMBL/GenBank/DDBJ databases">
        <authorList>
            <consortium name="Genoscope - CEA"/>
            <person name="William W."/>
        </authorList>
    </citation>
    <scope>NUCLEOTIDE SEQUENCE</scope>
</reference>
<dbReference type="OrthoDB" id="293452at2759"/>
<accession>A0A8S1PHN1</accession>
<evidence type="ECO:0000313" key="1">
    <source>
        <dbReference type="EMBL" id="CAD8102772.1"/>
    </source>
</evidence>
<keyword evidence="2" id="KW-1185">Reference proteome</keyword>
<proteinExistence type="predicted"/>